<dbReference type="InterPro" id="IPR007527">
    <property type="entry name" value="Znf_SWIM"/>
</dbReference>
<dbReference type="PROSITE" id="PS50966">
    <property type="entry name" value="ZF_SWIM"/>
    <property type="match status" value="1"/>
</dbReference>
<keyword evidence="1" id="KW-0863">Zinc-finger</keyword>
<name>A0A445AIV5_ARAHY</name>
<protein>
    <recommendedName>
        <fullName evidence="3">SWIM-type domain-containing protein</fullName>
    </recommendedName>
</protein>
<evidence type="ECO:0000256" key="1">
    <source>
        <dbReference type="PROSITE-ProRule" id="PRU00325"/>
    </source>
</evidence>
<proteinExistence type="predicted"/>
<dbReference type="PANTHER" id="PTHR47718:SF13">
    <property type="entry name" value="OS09G0290500 PROTEIN"/>
    <property type="match status" value="1"/>
</dbReference>
<sequence length="542" mass="61900">MPSLKRRIGIFAGNSAGKSRRIAERQDSRHRCLSFVSFEVPLRSLSRVEPLNSGCWFWVFDLPGVPRLSWFVSLVFEKGGIWLLFIPILCSNIGMFDSELDLDDGSTSELSGHWTDDSEYKGKDGGGSNMHASAEDQANSENVMVQKGDSIKDEEGNIVRKIFYHNRQGLREKKHYERVDKKRTHKPEMRTNCNAKLVVFLEKSCRKWRTKTLVEEHNHELAPQEFTNVMAPHRKIPEGHKAHIHSMHEVGFQTTQIMDFFAHMCGGYRNLNFINCKTLYSNLVMTTGLETLERSVSKFYTREIFNEVQKQIEGVGALLVLHRDSIGGTEKFMFQKYRKPHHVYSVFMDRSCDKYECSCKLWERLRIPCCHIFCILKEPEKEDLPSRLVLRKWCKDAKVANSSSQHASVNPTDGFRVRYGALWSAYLSLCFTAAQCTETYNTAMTEVTRMSREFASLGGIGQRSSRVQAGADETHILDPKIIRSKGAPRGSTNANNGRRCRRCLGLGHDKRNCTATDDDVVDEDGGSDRRPVYNSGKRSRQN</sequence>
<dbReference type="Pfam" id="PF03101">
    <property type="entry name" value="FAR1"/>
    <property type="match status" value="1"/>
</dbReference>
<keyword evidence="5" id="KW-1185">Reference proteome</keyword>
<comment type="caution">
    <text evidence="4">The sequence shown here is derived from an EMBL/GenBank/DDBJ whole genome shotgun (WGS) entry which is preliminary data.</text>
</comment>
<gene>
    <name evidence="4" type="ORF">Ahy_B02g060549</name>
</gene>
<dbReference type="GO" id="GO:0008270">
    <property type="term" value="F:zinc ion binding"/>
    <property type="evidence" value="ECO:0007669"/>
    <property type="project" value="UniProtKB-KW"/>
</dbReference>
<feature type="region of interest" description="Disordered" evidence="2">
    <location>
        <begin position="515"/>
        <end position="542"/>
    </location>
</feature>
<feature type="compositionally biased region" description="Basic and acidic residues" evidence="2">
    <location>
        <begin position="114"/>
        <end position="124"/>
    </location>
</feature>
<evidence type="ECO:0000313" key="4">
    <source>
        <dbReference type="EMBL" id="RYR26318.1"/>
    </source>
</evidence>
<feature type="region of interest" description="Disordered" evidence="2">
    <location>
        <begin position="109"/>
        <end position="139"/>
    </location>
</feature>
<dbReference type="EMBL" id="SDMP01000012">
    <property type="protein sequence ID" value="RYR26318.1"/>
    <property type="molecule type" value="Genomic_DNA"/>
</dbReference>
<dbReference type="PANTHER" id="PTHR47718">
    <property type="entry name" value="OS01G0519700 PROTEIN"/>
    <property type="match status" value="1"/>
</dbReference>
<organism evidence="4 5">
    <name type="scientific">Arachis hypogaea</name>
    <name type="common">Peanut</name>
    <dbReference type="NCBI Taxonomy" id="3818"/>
    <lineage>
        <taxon>Eukaryota</taxon>
        <taxon>Viridiplantae</taxon>
        <taxon>Streptophyta</taxon>
        <taxon>Embryophyta</taxon>
        <taxon>Tracheophyta</taxon>
        <taxon>Spermatophyta</taxon>
        <taxon>Magnoliopsida</taxon>
        <taxon>eudicotyledons</taxon>
        <taxon>Gunneridae</taxon>
        <taxon>Pentapetalae</taxon>
        <taxon>rosids</taxon>
        <taxon>fabids</taxon>
        <taxon>Fabales</taxon>
        <taxon>Fabaceae</taxon>
        <taxon>Papilionoideae</taxon>
        <taxon>50 kb inversion clade</taxon>
        <taxon>dalbergioids sensu lato</taxon>
        <taxon>Dalbergieae</taxon>
        <taxon>Pterocarpus clade</taxon>
        <taxon>Arachis</taxon>
    </lineage>
</organism>
<accession>A0A445AIV5</accession>
<dbReference type="AlphaFoldDB" id="A0A445AIV5"/>
<feature type="compositionally biased region" description="Acidic residues" evidence="2">
    <location>
        <begin position="516"/>
        <end position="525"/>
    </location>
</feature>
<keyword evidence="1" id="KW-0862">Zinc</keyword>
<dbReference type="InterPro" id="IPR004330">
    <property type="entry name" value="FAR1_DNA_bnd_dom"/>
</dbReference>
<keyword evidence="1" id="KW-0479">Metal-binding</keyword>
<dbReference type="Proteomes" id="UP000289738">
    <property type="component" value="Chromosome B02"/>
</dbReference>
<reference evidence="4 5" key="1">
    <citation type="submission" date="2019-01" db="EMBL/GenBank/DDBJ databases">
        <title>Sequencing of cultivated peanut Arachis hypogaea provides insights into genome evolution and oil improvement.</title>
        <authorList>
            <person name="Chen X."/>
        </authorList>
    </citation>
    <scope>NUCLEOTIDE SEQUENCE [LARGE SCALE GENOMIC DNA]</scope>
    <source>
        <strain evidence="5">cv. Fuhuasheng</strain>
        <tissue evidence="4">Leaves</tissue>
    </source>
</reference>
<feature type="domain" description="SWIM-type" evidence="3">
    <location>
        <begin position="344"/>
        <end position="380"/>
    </location>
</feature>
<evidence type="ECO:0000313" key="5">
    <source>
        <dbReference type="Proteomes" id="UP000289738"/>
    </source>
</evidence>
<evidence type="ECO:0000256" key="2">
    <source>
        <dbReference type="SAM" id="MobiDB-lite"/>
    </source>
</evidence>
<evidence type="ECO:0000259" key="3">
    <source>
        <dbReference type="PROSITE" id="PS50966"/>
    </source>
</evidence>